<name>A0AAV8XUV8_9CUCU</name>
<protein>
    <recommendedName>
        <fullName evidence="3">Transposase</fullName>
    </recommendedName>
</protein>
<dbReference type="Proteomes" id="UP001162162">
    <property type="component" value="Unassembled WGS sequence"/>
</dbReference>
<dbReference type="EMBL" id="JAPWTK010000337">
    <property type="protein sequence ID" value="KAJ8942212.1"/>
    <property type="molecule type" value="Genomic_DNA"/>
</dbReference>
<keyword evidence="2" id="KW-1185">Reference proteome</keyword>
<gene>
    <name evidence="1" type="ORF">NQ318_021100</name>
</gene>
<comment type="caution">
    <text evidence="1">The sequence shown here is derived from an EMBL/GenBank/DDBJ whole genome shotgun (WGS) entry which is preliminary data.</text>
</comment>
<evidence type="ECO:0008006" key="3">
    <source>
        <dbReference type="Google" id="ProtNLM"/>
    </source>
</evidence>
<organism evidence="1 2">
    <name type="scientific">Aromia moschata</name>
    <dbReference type="NCBI Taxonomy" id="1265417"/>
    <lineage>
        <taxon>Eukaryota</taxon>
        <taxon>Metazoa</taxon>
        <taxon>Ecdysozoa</taxon>
        <taxon>Arthropoda</taxon>
        <taxon>Hexapoda</taxon>
        <taxon>Insecta</taxon>
        <taxon>Pterygota</taxon>
        <taxon>Neoptera</taxon>
        <taxon>Endopterygota</taxon>
        <taxon>Coleoptera</taxon>
        <taxon>Polyphaga</taxon>
        <taxon>Cucujiformia</taxon>
        <taxon>Chrysomeloidea</taxon>
        <taxon>Cerambycidae</taxon>
        <taxon>Cerambycinae</taxon>
        <taxon>Callichromatini</taxon>
        <taxon>Aromia</taxon>
    </lineage>
</organism>
<evidence type="ECO:0000313" key="2">
    <source>
        <dbReference type="Proteomes" id="UP001162162"/>
    </source>
</evidence>
<reference evidence="1" key="1">
    <citation type="journal article" date="2023" name="Insect Mol. Biol.">
        <title>Genome sequencing provides insights into the evolution of gene families encoding plant cell wall-degrading enzymes in longhorned beetles.</title>
        <authorList>
            <person name="Shin N.R."/>
            <person name="Okamura Y."/>
            <person name="Kirsch R."/>
            <person name="Pauchet Y."/>
        </authorList>
    </citation>
    <scope>NUCLEOTIDE SEQUENCE</scope>
    <source>
        <strain evidence="1">AMC_N1</strain>
    </source>
</reference>
<accession>A0AAV8XUV8</accession>
<sequence length="131" mass="15311">MFTAAVSNRRPQIKTLVLENRHMSVKELAQECDISTMWAHGILSDILDMKRVAARLVPKELNVLQKKHRKQVDLDMVSNQQQKSIETKLQFRPRFATVDLPGKLLRKQLFIVQWHKIFKILQGSVINIIKR</sequence>
<evidence type="ECO:0000313" key="1">
    <source>
        <dbReference type="EMBL" id="KAJ8942212.1"/>
    </source>
</evidence>
<proteinExistence type="predicted"/>
<dbReference type="AlphaFoldDB" id="A0AAV8XUV8"/>